<feature type="domain" description="Flagellin N-terminal" evidence="4">
    <location>
        <begin position="4"/>
        <end position="136"/>
    </location>
</feature>
<keyword evidence="2 3" id="KW-0975">Bacterial flagellum</keyword>
<proteinExistence type="inferred from homology"/>
<comment type="function">
    <text evidence="3">Flagellin is the subunit protein which polymerizes to form the filaments of bacterial flagella.</text>
</comment>
<dbReference type="AlphaFoldDB" id="A0A841PGQ9"/>
<comment type="similarity">
    <text evidence="1 3">Belongs to the bacterial flagellin family.</text>
</comment>
<keyword evidence="6" id="KW-0966">Cell projection</keyword>
<evidence type="ECO:0000256" key="2">
    <source>
        <dbReference type="ARBA" id="ARBA00023143"/>
    </source>
</evidence>
<keyword evidence="6" id="KW-0969">Cilium</keyword>
<evidence type="ECO:0000256" key="3">
    <source>
        <dbReference type="RuleBase" id="RU362073"/>
    </source>
</evidence>
<dbReference type="PANTHER" id="PTHR42792">
    <property type="entry name" value="FLAGELLIN"/>
    <property type="match status" value="1"/>
</dbReference>
<dbReference type="Proteomes" id="UP000556329">
    <property type="component" value="Unassembled WGS sequence"/>
</dbReference>
<dbReference type="Gene3D" id="1.20.1330.10">
    <property type="entry name" value="f41 fragment of flagellin, N-terminal domain"/>
    <property type="match status" value="1"/>
</dbReference>
<dbReference type="GO" id="GO:0009288">
    <property type="term" value="C:bacterial-type flagellum"/>
    <property type="evidence" value="ECO:0007669"/>
    <property type="project" value="UniProtKB-SubCell"/>
</dbReference>
<evidence type="ECO:0000256" key="1">
    <source>
        <dbReference type="ARBA" id="ARBA00005709"/>
    </source>
</evidence>
<evidence type="ECO:0000313" key="6">
    <source>
        <dbReference type="EMBL" id="MBB6413071.1"/>
    </source>
</evidence>
<dbReference type="InterPro" id="IPR046358">
    <property type="entry name" value="Flagellin_C"/>
</dbReference>
<dbReference type="GO" id="GO:0005198">
    <property type="term" value="F:structural molecule activity"/>
    <property type="evidence" value="ECO:0007669"/>
    <property type="project" value="UniProtKB-UniRule"/>
</dbReference>
<dbReference type="InterPro" id="IPR001492">
    <property type="entry name" value="Flagellin"/>
</dbReference>
<comment type="subcellular location">
    <subcellularLocation>
        <location evidence="3">Secreted</location>
    </subcellularLocation>
    <subcellularLocation>
        <location evidence="3">Bacterial flagellum</location>
    </subcellularLocation>
</comment>
<evidence type="ECO:0000313" key="7">
    <source>
        <dbReference type="Proteomes" id="UP000556329"/>
    </source>
</evidence>
<feature type="domain" description="Flagellin C-terminal" evidence="5">
    <location>
        <begin position="246"/>
        <end position="331"/>
    </location>
</feature>
<keyword evidence="3" id="KW-0964">Secreted</keyword>
<sequence>MSSIMTNSAALTALQSLNATSKSLQDTQARISTGYRVSQASDNAAYWSIATTMRSDNSAMSTVSDALGLGASKVDTAYTGMNSAISTINQIKAKLLASYGQTDASKEKTQTEITALQAQMKSYADGATFSGTNMLSVNSGTTATTAADVKILSAFNRDAAGAASISTIDVKVESIKLYEAGTTVGLAKGILDTQRLGTTGVATATASAPTLGAAAAATDTYSAASLKIFDTATGKAASDTQIQQMLTVIDSALADMTNSATTLGAAKSSIDLQKTFTSDLMDSIDRGVGQLVDADMNKESTRLQALQVQQQLGVQALSIANGSSQSILSLFRG</sequence>
<dbReference type="RefSeq" id="WP_184876523.1">
    <property type="nucleotide sequence ID" value="NZ_JACHEF010000007.1"/>
</dbReference>
<gene>
    <name evidence="6" type="ORF">HNQ71_005767</name>
</gene>
<keyword evidence="6" id="KW-0282">Flagellum</keyword>
<evidence type="ECO:0000259" key="5">
    <source>
        <dbReference type="Pfam" id="PF00700"/>
    </source>
</evidence>
<dbReference type="SUPFAM" id="SSF64518">
    <property type="entry name" value="Phase 1 flagellin"/>
    <property type="match status" value="1"/>
</dbReference>
<dbReference type="InterPro" id="IPR001029">
    <property type="entry name" value="Flagellin_N"/>
</dbReference>
<protein>
    <recommendedName>
        <fullName evidence="3">Flagellin</fullName>
    </recommendedName>
</protein>
<dbReference type="GO" id="GO:0005576">
    <property type="term" value="C:extracellular region"/>
    <property type="evidence" value="ECO:0007669"/>
    <property type="project" value="UniProtKB-SubCell"/>
</dbReference>
<keyword evidence="7" id="KW-1185">Reference proteome</keyword>
<evidence type="ECO:0000259" key="4">
    <source>
        <dbReference type="Pfam" id="PF00669"/>
    </source>
</evidence>
<name>A0A841PGQ9_9HYPH</name>
<accession>A0A841PGQ9</accession>
<dbReference type="EMBL" id="JACHEF010000007">
    <property type="protein sequence ID" value="MBB6413071.1"/>
    <property type="molecule type" value="Genomic_DNA"/>
</dbReference>
<dbReference type="Pfam" id="PF00669">
    <property type="entry name" value="Flagellin_N"/>
    <property type="match status" value="1"/>
</dbReference>
<dbReference type="PANTHER" id="PTHR42792:SF2">
    <property type="entry name" value="FLAGELLIN"/>
    <property type="match status" value="1"/>
</dbReference>
<organism evidence="6 7">
    <name type="scientific">Mesorhizobium sangaii</name>
    <dbReference type="NCBI Taxonomy" id="505389"/>
    <lineage>
        <taxon>Bacteria</taxon>
        <taxon>Pseudomonadati</taxon>
        <taxon>Pseudomonadota</taxon>
        <taxon>Alphaproteobacteria</taxon>
        <taxon>Hyphomicrobiales</taxon>
        <taxon>Phyllobacteriaceae</taxon>
        <taxon>Mesorhizobium</taxon>
    </lineage>
</organism>
<reference evidence="6 7" key="1">
    <citation type="submission" date="2020-08" db="EMBL/GenBank/DDBJ databases">
        <title>Genomic Encyclopedia of Type Strains, Phase IV (KMG-IV): sequencing the most valuable type-strain genomes for metagenomic binning, comparative biology and taxonomic classification.</title>
        <authorList>
            <person name="Goeker M."/>
        </authorList>
    </citation>
    <scope>NUCLEOTIDE SEQUENCE [LARGE SCALE GENOMIC DNA]</scope>
    <source>
        <strain evidence="6 7">DSM 100039</strain>
    </source>
</reference>
<dbReference type="Pfam" id="PF00700">
    <property type="entry name" value="Flagellin_C"/>
    <property type="match status" value="1"/>
</dbReference>
<comment type="caution">
    <text evidence="6">The sequence shown here is derived from an EMBL/GenBank/DDBJ whole genome shotgun (WGS) entry which is preliminary data.</text>
</comment>